<evidence type="ECO:0000313" key="3">
    <source>
        <dbReference type="EMBL" id="AUX78778.1"/>
    </source>
</evidence>
<organism evidence="3 4">
    <name type="scientific">Rhizobium fredii</name>
    <name type="common">Sinorhizobium fredii</name>
    <dbReference type="NCBI Taxonomy" id="380"/>
    <lineage>
        <taxon>Bacteria</taxon>
        <taxon>Pseudomonadati</taxon>
        <taxon>Pseudomonadota</taxon>
        <taxon>Alphaproteobacteria</taxon>
        <taxon>Hyphomicrobiales</taxon>
        <taxon>Rhizobiaceae</taxon>
        <taxon>Sinorhizobium/Ensifer group</taxon>
        <taxon>Sinorhizobium</taxon>
    </lineage>
</organism>
<dbReference type="InterPro" id="IPR038527">
    <property type="entry name" value="HupH_C_sf"/>
</dbReference>
<feature type="domain" description="HupH hydrogenase expression protein C-terminal" evidence="2">
    <location>
        <begin position="48"/>
        <end position="142"/>
    </location>
</feature>
<protein>
    <submittedName>
        <fullName evidence="3">Hydrogenase expression/formation protein HupH</fullName>
    </submittedName>
</protein>
<comment type="similarity">
    <text evidence="1">Belongs to the HupH/HyaF family.</text>
</comment>
<evidence type="ECO:0000256" key="1">
    <source>
        <dbReference type="ARBA" id="ARBA00010832"/>
    </source>
</evidence>
<evidence type="ECO:0000313" key="4">
    <source>
        <dbReference type="Proteomes" id="UP000239340"/>
    </source>
</evidence>
<gene>
    <name evidence="3" type="primary">hupH</name>
    <name evidence="3" type="ORF">NXT3_PB00116</name>
</gene>
<dbReference type="Proteomes" id="UP000239340">
    <property type="component" value="Plasmid pSfreNXT3b"/>
</dbReference>
<name>A0A2L0HBA6_RHIFR</name>
<dbReference type="Gene3D" id="3.30.1370.140">
    <property type="entry name" value="HupH hydrogenase expression protein, C-terminal domain"/>
    <property type="match status" value="2"/>
</dbReference>
<dbReference type="InterPro" id="IPR006894">
    <property type="entry name" value="HupH_Hydgase_express_prot_C"/>
</dbReference>
<accession>A0A2L0HBA6</accession>
<reference evidence="3 4" key="1">
    <citation type="submission" date="2017-10" db="EMBL/GenBank/DDBJ databases">
        <title>Analysis of the genome sequences of Rhizobium populations associated to common bean (phaseolus vulgaris).</title>
        <authorList>
            <person name="Bustos P."/>
            <person name="Santamaria R.I."/>
            <person name="Miranda-Sanchez F."/>
            <person name="Perez-Carrascal O."/>
            <person name="Juarez S."/>
            <person name="Lozano L."/>
            <person name="Martinez-Flores I."/>
            <person name="Vinuesa P."/>
            <person name="Martinez-Romero E."/>
            <person name="Cevallos M.A."/>
            <person name="Romero D."/>
            <person name="Davila G."/>
            <person name="Gonzalez V."/>
        </authorList>
    </citation>
    <scope>NUCLEOTIDE SEQUENCE [LARGE SCALE GENOMIC DNA]</scope>
    <source>
        <strain evidence="3 4">NXT3</strain>
        <plasmid evidence="4">Plasmid psfrenxt3b</plasmid>
    </source>
</reference>
<evidence type="ECO:0000259" key="2">
    <source>
        <dbReference type="Pfam" id="PF04809"/>
    </source>
</evidence>
<dbReference type="AlphaFoldDB" id="A0A2L0HBA6"/>
<feature type="domain" description="HupH hydrogenase expression protein C-terminal" evidence="2">
    <location>
        <begin position="160"/>
        <end position="275"/>
    </location>
</feature>
<sequence>MRPAIWVAPMGEASVMPSDAEPLRAPRLNLLATNSAEELMSRCWRTALLLPALADALAVFKSGRPSRMFDITDYPEDDKELITQILGEGEVAGVAVLENGIIAQMQEAVMAGVWRIRFTVADGRIVADYIEVGSIPAAVRLACSRLPASISYGAAPAGAMNVMPLLTEIGDRITRHRASDPAHVITFSLFPMSPEDMSFLQHTLGVGPVRLTSRGYRTCRIVATGARKVWSVQFYDVMDTAILDTLEICDIPSIAIAAEEDFHDSMMRLREMEEAYFK</sequence>
<proteinExistence type="inferred from homology"/>
<dbReference type="Pfam" id="PF04809">
    <property type="entry name" value="HupH_C"/>
    <property type="match status" value="2"/>
</dbReference>
<dbReference type="EMBL" id="CP024309">
    <property type="protein sequence ID" value="AUX78778.1"/>
    <property type="molecule type" value="Genomic_DNA"/>
</dbReference>
<keyword evidence="3" id="KW-0614">Plasmid</keyword>
<geneLocation type="plasmid" evidence="4">
    <name>psfrenxt3b</name>
</geneLocation>
<dbReference type="RefSeq" id="WP_104840424.1">
    <property type="nucleotide sequence ID" value="NZ_CP024309.1"/>
</dbReference>